<proteinExistence type="predicted"/>
<organism evidence="1 2">
    <name type="scientific">Candidatus Uhrbacteria bacterium RIFOXYB2_FULL_57_15</name>
    <dbReference type="NCBI Taxonomy" id="1802422"/>
    <lineage>
        <taxon>Bacteria</taxon>
        <taxon>Candidatus Uhriibacteriota</taxon>
    </lineage>
</organism>
<sequence length="183" mass="20746">MHWKKGTSRVVLVVPKLGICLKFARVQVMTALTSTFRLMWTDRHGFSPHLVRWYWSHPASVRLGGGRAAVFRGMLDNVREWRYSRLLAHPVLARTYLSIGFVNVQEAVLENPHSLTVHTRQLEDIVGWRTINDSGDLHAFSSKNFGVRDGKAVVVDYASLAMQRLLDAYADQIHAQLDLVSPP</sequence>
<name>A0A1F7W674_9BACT</name>
<dbReference type="Proteomes" id="UP000176501">
    <property type="component" value="Unassembled WGS sequence"/>
</dbReference>
<gene>
    <name evidence="1" type="ORF">A2304_00260</name>
</gene>
<dbReference type="EMBL" id="MGFE01000021">
    <property type="protein sequence ID" value="OGL98269.1"/>
    <property type="molecule type" value="Genomic_DNA"/>
</dbReference>
<reference evidence="1 2" key="1">
    <citation type="journal article" date="2016" name="Nat. Commun.">
        <title>Thousands of microbial genomes shed light on interconnected biogeochemical processes in an aquifer system.</title>
        <authorList>
            <person name="Anantharaman K."/>
            <person name="Brown C.T."/>
            <person name="Hug L.A."/>
            <person name="Sharon I."/>
            <person name="Castelle C.J."/>
            <person name="Probst A.J."/>
            <person name="Thomas B.C."/>
            <person name="Singh A."/>
            <person name="Wilkins M.J."/>
            <person name="Karaoz U."/>
            <person name="Brodie E.L."/>
            <person name="Williams K.H."/>
            <person name="Hubbard S.S."/>
            <person name="Banfield J.F."/>
        </authorList>
    </citation>
    <scope>NUCLEOTIDE SEQUENCE [LARGE SCALE GENOMIC DNA]</scope>
</reference>
<protein>
    <submittedName>
        <fullName evidence="1">Uncharacterized protein</fullName>
    </submittedName>
</protein>
<evidence type="ECO:0000313" key="2">
    <source>
        <dbReference type="Proteomes" id="UP000176501"/>
    </source>
</evidence>
<accession>A0A1F7W674</accession>
<evidence type="ECO:0000313" key="1">
    <source>
        <dbReference type="EMBL" id="OGL98269.1"/>
    </source>
</evidence>
<dbReference type="AlphaFoldDB" id="A0A1F7W674"/>
<comment type="caution">
    <text evidence="1">The sequence shown here is derived from an EMBL/GenBank/DDBJ whole genome shotgun (WGS) entry which is preliminary data.</text>
</comment>